<keyword evidence="1 3" id="KW-0732">Signal</keyword>
<dbReference type="NCBIfam" id="NF037995">
    <property type="entry name" value="TRAP_S1"/>
    <property type="match status" value="1"/>
</dbReference>
<dbReference type="Gene3D" id="3.40.190.170">
    <property type="entry name" value="Bacterial extracellular solute-binding protein, family 7"/>
    <property type="match status" value="1"/>
</dbReference>
<comment type="caution">
    <text evidence="4">The sequence shown here is derived from an EMBL/GenBank/DDBJ whole genome shotgun (WGS) entry which is preliminary data.</text>
</comment>
<dbReference type="PROSITE" id="PS51257">
    <property type="entry name" value="PROKAR_LIPOPROTEIN"/>
    <property type="match status" value="1"/>
</dbReference>
<keyword evidence="5" id="KW-1185">Reference proteome</keyword>
<feature type="chain" id="PRO_5039222963" description="TRAP transporter" evidence="3">
    <location>
        <begin position="20"/>
        <end position="383"/>
    </location>
</feature>
<dbReference type="AlphaFoldDB" id="A0A0A3ISU7"/>
<protein>
    <recommendedName>
        <fullName evidence="6">TRAP transporter</fullName>
    </recommendedName>
</protein>
<dbReference type="InterPro" id="IPR038404">
    <property type="entry name" value="TRAP_DctP_sf"/>
</dbReference>
<gene>
    <name evidence="4" type="ORF">CD29_13490</name>
</gene>
<evidence type="ECO:0000313" key="4">
    <source>
        <dbReference type="EMBL" id="KGR77897.1"/>
    </source>
</evidence>
<feature type="signal peptide" evidence="3">
    <location>
        <begin position="1"/>
        <end position="19"/>
    </location>
</feature>
<name>A0A0A3ISU7_9BACL</name>
<evidence type="ECO:0000256" key="2">
    <source>
        <dbReference type="SAM" id="MobiDB-lite"/>
    </source>
</evidence>
<dbReference type="RefSeq" id="WP_036187559.1">
    <property type="nucleotide sequence ID" value="NZ_AVDA01000015.1"/>
</dbReference>
<feature type="region of interest" description="Disordered" evidence="2">
    <location>
        <begin position="24"/>
        <end position="43"/>
    </location>
</feature>
<sequence>MRKLLFLFVLSLVVTVLVACGGNGNEPAKNNETGSGDNTGATSQEKLNFRASSGVPDKHFWYRGMFKPLTDSVTEDTNGQITFDVFNAGELVSLGNEYDALLSGQIDIALTLMPPYDPARFPYTEAVMLPLLSSDAEIAQKAFANVMISDRELKDGKTYYELEFGDKGLVAFANPPTEPYVFSTTKTNFESVSDFTASIRIRTASRVHEILSKELGITGQSLPISDAYDALSRNALDGIFYNAPDWIAFGLDEVIKYTITGANFGHFVGHTAMTEETWNKLTPEVQEIFKKNALEAAIGGATLTKSETKQNIDSNIAKGGKIIEFDQLNPEVKTLIEEAIVNSWVQWIDNLEAQGHAGREMAILWRDELVKAGATLPQEIMDL</sequence>
<evidence type="ECO:0008006" key="6">
    <source>
        <dbReference type="Google" id="ProtNLM"/>
    </source>
</evidence>
<dbReference type="PANTHER" id="PTHR33376:SF15">
    <property type="entry name" value="BLL6794 PROTEIN"/>
    <property type="match status" value="1"/>
</dbReference>
<dbReference type="InterPro" id="IPR018389">
    <property type="entry name" value="DctP_fam"/>
</dbReference>
<organism evidence="4 5">
    <name type="scientific">Ureibacillus manganicus DSM 26584</name>
    <dbReference type="NCBI Taxonomy" id="1384049"/>
    <lineage>
        <taxon>Bacteria</taxon>
        <taxon>Bacillati</taxon>
        <taxon>Bacillota</taxon>
        <taxon>Bacilli</taxon>
        <taxon>Bacillales</taxon>
        <taxon>Caryophanaceae</taxon>
        <taxon>Ureibacillus</taxon>
    </lineage>
</organism>
<evidence type="ECO:0000256" key="1">
    <source>
        <dbReference type="ARBA" id="ARBA00022729"/>
    </source>
</evidence>
<reference evidence="4 5" key="1">
    <citation type="submission" date="2014-02" db="EMBL/GenBank/DDBJ databases">
        <title>Draft genome sequence of Lysinibacillus manganicus DSM 26584T.</title>
        <authorList>
            <person name="Zhang F."/>
            <person name="Wang G."/>
            <person name="Zhang L."/>
        </authorList>
    </citation>
    <scope>NUCLEOTIDE SEQUENCE [LARGE SCALE GENOMIC DNA]</scope>
    <source>
        <strain evidence="4 5">DSM 26584</strain>
    </source>
</reference>
<dbReference type="Proteomes" id="UP000030416">
    <property type="component" value="Unassembled WGS sequence"/>
</dbReference>
<dbReference type="STRING" id="1384049.CD29_13490"/>
<evidence type="ECO:0000256" key="3">
    <source>
        <dbReference type="SAM" id="SignalP"/>
    </source>
</evidence>
<dbReference type="PANTHER" id="PTHR33376">
    <property type="match status" value="1"/>
</dbReference>
<proteinExistence type="predicted"/>
<accession>A0A0A3ISU7</accession>
<dbReference type="eggNOG" id="COG1638">
    <property type="taxonomic scope" value="Bacteria"/>
</dbReference>
<feature type="compositionally biased region" description="Polar residues" evidence="2">
    <location>
        <begin position="28"/>
        <end position="43"/>
    </location>
</feature>
<dbReference type="Pfam" id="PF03480">
    <property type="entry name" value="DctP"/>
    <property type="match status" value="1"/>
</dbReference>
<dbReference type="GO" id="GO:0055085">
    <property type="term" value="P:transmembrane transport"/>
    <property type="evidence" value="ECO:0007669"/>
    <property type="project" value="InterPro"/>
</dbReference>
<evidence type="ECO:0000313" key="5">
    <source>
        <dbReference type="Proteomes" id="UP000030416"/>
    </source>
</evidence>
<dbReference type="EMBL" id="JPVN01000015">
    <property type="protein sequence ID" value="KGR77897.1"/>
    <property type="molecule type" value="Genomic_DNA"/>
</dbReference>